<dbReference type="Gene3D" id="1.20.1740.10">
    <property type="entry name" value="Amino acid/polyamine transporter I"/>
    <property type="match status" value="1"/>
</dbReference>
<feature type="compositionally biased region" description="Basic and acidic residues" evidence="6">
    <location>
        <begin position="521"/>
        <end position="535"/>
    </location>
</feature>
<dbReference type="OrthoDB" id="5982228at2759"/>
<feature type="transmembrane region" description="Helical" evidence="7">
    <location>
        <begin position="446"/>
        <end position="465"/>
    </location>
</feature>
<sequence>MAEPEIQGAQPAWRRVLQRLIARKPLEQILQEGRRTQMKRVLGRLDLIAVGIGAIIGTGIFVLTGVAAAENAGPAVIVSFIIAGVVSGLSAFSYSELSSMVPISGSAFTYTYATMGELMAWIIGWDLILEYLVGAATVAVGWSAYVVSFFSDVFNVHFTPKTTQSPVLWDSSSLSFKVNHGSYINIPAIFVSLMVTLLLVVGIKQASWVNRTIVCIKLVVVVLFIFGACKYVDRSNYAPFVPPRSGNSYGVKGIFKGTQRVFFAYIGFDAVSTAAQEAKDPQHDLPWGICLSLGICTVLYIAVATVLCGIISYRELKGQASPLVFALTFHDNTRWLRILIELGAICGLTSVILILLMGQPRIFFTMARDGLFPRIFGRLHRRFKTPYVPTIVSGVVCAALAGILPVDILGDMTSVGTLLAFILVNIGVIIMRYTHPHVERGFRVPGGPFLIPVPGALIALVVLVLSDGPTIYRLFIWLAIGLIVYALYGYRHSRIGNPERWSDDDVAYFQDSGMVFDEEEGPTKLDPMDNSERAPRGTLGNGNSSSSLQDNGILEAQPVDKQYTSHGDVRAAG</sequence>
<feature type="transmembrane region" description="Helical" evidence="7">
    <location>
        <begin position="412"/>
        <end position="434"/>
    </location>
</feature>
<evidence type="ECO:0000256" key="6">
    <source>
        <dbReference type="SAM" id="MobiDB-lite"/>
    </source>
</evidence>
<evidence type="ECO:0008006" key="10">
    <source>
        <dbReference type="Google" id="ProtNLM"/>
    </source>
</evidence>
<name>A0A9W8BF14_9FUNG</name>
<protein>
    <recommendedName>
        <fullName evidence="10">Amino acid transporter</fullName>
    </recommendedName>
</protein>
<dbReference type="PIRSF" id="PIRSF006060">
    <property type="entry name" value="AA_transporter"/>
    <property type="match status" value="1"/>
</dbReference>
<organism evidence="8 9">
    <name type="scientific">Coemansia thaxteri</name>
    <dbReference type="NCBI Taxonomy" id="2663907"/>
    <lineage>
        <taxon>Eukaryota</taxon>
        <taxon>Fungi</taxon>
        <taxon>Fungi incertae sedis</taxon>
        <taxon>Zoopagomycota</taxon>
        <taxon>Kickxellomycotina</taxon>
        <taxon>Kickxellomycetes</taxon>
        <taxon>Kickxellales</taxon>
        <taxon>Kickxellaceae</taxon>
        <taxon>Coemansia</taxon>
    </lineage>
</organism>
<dbReference type="Pfam" id="PF13520">
    <property type="entry name" value="AA_permease_2"/>
    <property type="match status" value="1"/>
</dbReference>
<dbReference type="InterPro" id="IPR002293">
    <property type="entry name" value="AA/rel_permease1"/>
</dbReference>
<comment type="caution">
    <text evidence="8">The sequence shown here is derived from an EMBL/GenBank/DDBJ whole genome shotgun (WGS) entry which is preliminary data.</text>
</comment>
<feature type="region of interest" description="Disordered" evidence="6">
    <location>
        <begin position="519"/>
        <end position="573"/>
    </location>
</feature>
<evidence type="ECO:0000256" key="7">
    <source>
        <dbReference type="SAM" id="Phobius"/>
    </source>
</evidence>
<feature type="transmembrane region" description="Helical" evidence="7">
    <location>
        <begin position="289"/>
        <end position="314"/>
    </location>
</feature>
<dbReference type="GO" id="GO:0015171">
    <property type="term" value="F:amino acid transmembrane transporter activity"/>
    <property type="evidence" value="ECO:0007669"/>
    <property type="project" value="TreeGrafter"/>
</dbReference>
<evidence type="ECO:0000313" key="9">
    <source>
        <dbReference type="Proteomes" id="UP001150907"/>
    </source>
</evidence>
<dbReference type="AlphaFoldDB" id="A0A9W8BF14"/>
<keyword evidence="3 7" id="KW-0812">Transmembrane</keyword>
<keyword evidence="4 7" id="KW-1133">Transmembrane helix</keyword>
<feature type="transmembrane region" description="Helical" evidence="7">
    <location>
        <begin position="387"/>
        <end position="406"/>
    </location>
</feature>
<dbReference type="PANTHER" id="PTHR43243">
    <property type="entry name" value="INNER MEMBRANE TRANSPORTER YGJI-RELATED"/>
    <property type="match status" value="1"/>
</dbReference>
<dbReference type="EMBL" id="JANBQF010000057">
    <property type="protein sequence ID" value="KAJ2006522.1"/>
    <property type="molecule type" value="Genomic_DNA"/>
</dbReference>
<feature type="transmembrane region" description="Helical" evidence="7">
    <location>
        <begin position="131"/>
        <end position="151"/>
    </location>
</feature>
<keyword evidence="9" id="KW-1185">Reference proteome</keyword>
<reference evidence="8" key="1">
    <citation type="submission" date="2022-07" db="EMBL/GenBank/DDBJ databases">
        <title>Phylogenomic reconstructions and comparative analyses of Kickxellomycotina fungi.</title>
        <authorList>
            <person name="Reynolds N.K."/>
            <person name="Stajich J.E."/>
            <person name="Barry K."/>
            <person name="Grigoriev I.V."/>
            <person name="Crous P."/>
            <person name="Smith M.E."/>
        </authorList>
    </citation>
    <scope>NUCLEOTIDE SEQUENCE</scope>
    <source>
        <strain evidence="8">IMI 214461</strain>
    </source>
</reference>
<comment type="subcellular location">
    <subcellularLocation>
        <location evidence="1">Membrane</location>
        <topology evidence="1">Multi-pass membrane protein</topology>
    </subcellularLocation>
</comment>
<accession>A0A9W8BF14</accession>
<feature type="transmembrane region" description="Helical" evidence="7">
    <location>
        <begin position="334"/>
        <end position="358"/>
    </location>
</feature>
<evidence type="ECO:0000313" key="8">
    <source>
        <dbReference type="EMBL" id="KAJ2006522.1"/>
    </source>
</evidence>
<keyword evidence="5 7" id="KW-0472">Membrane</keyword>
<feature type="transmembrane region" description="Helical" evidence="7">
    <location>
        <begin position="75"/>
        <end position="95"/>
    </location>
</feature>
<evidence type="ECO:0000256" key="4">
    <source>
        <dbReference type="ARBA" id="ARBA00022989"/>
    </source>
</evidence>
<feature type="transmembrane region" description="Helical" evidence="7">
    <location>
        <begin position="183"/>
        <end position="203"/>
    </location>
</feature>
<evidence type="ECO:0000256" key="3">
    <source>
        <dbReference type="ARBA" id="ARBA00022692"/>
    </source>
</evidence>
<dbReference type="PANTHER" id="PTHR43243:SF4">
    <property type="entry name" value="CATIONIC AMINO ACID TRANSPORTER 4"/>
    <property type="match status" value="1"/>
</dbReference>
<dbReference type="GO" id="GO:0016020">
    <property type="term" value="C:membrane"/>
    <property type="evidence" value="ECO:0007669"/>
    <property type="project" value="UniProtKB-SubCell"/>
</dbReference>
<keyword evidence="2" id="KW-0813">Transport</keyword>
<gene>
    <name evidence="8" type="ORF">H4R26_001328</name>
</gene>
<proteinExistence type="predicted"/>
<evidence type="ECO:0000256" key="5">
    <source>
        <dbReference type="ARBA" id="ARBA00023136"/>
    </source>
</evidence>
<feature type="transmembrane region" description="Helical" evidence="7">
    <location>
        <begin position="209"/>
        <end position="229"/>
    </location>
</feature>
<feature type="transmembrane region" description="Helical" evidence="7">
    <location>
        <begin position="45"/>
        <end position="69"/>
    </location>
</feature>
<evidence type="ECO:0000256" key="1">
    <source>
        <dbReference type="ARBA" id="ARBA00004141"/>
    </source>
</evidence>
<dbReference type="Proteomes" id="UP001150907">
    <property type="component" value="Unassembled WGS sequence"/>
</dbReference>
<feature type="transmembrane region" description="Helical" evidence="7">
    <location>
        <begin position="471"/>
        <end position="490"/>
    </location>
</feature>
<feature type="transmembrane region" description="Helical" evidence="7">
    <location>
        <begin position="107"/>
        <end position="125"/>
    </location>
</feature>
<evidence type="ECO:0000256" key="2">
    <source>
        <dbReference type="ARBA" id="ARBA00022448"/>
    </source>
</evidence>